<dbReference type="AlphaFoldDB" id="A0A9P3CNP7"/>
<dbReference type="InterPro" id="IPR011333">
    <property type="entry name" value="SKP1/BTB/POZ_sf"/>
</dbReference>
<dbReference type="Proteomes" id="UP000825890">
    <property type="component" value="Unassembled WGS sequence"/>
</dbReference>
<dbReference type="GeneID" id="68294676"/>
<evidence type="ECO:0008006" key="3">
    <source>
        <dbReference type="Google" id="ProtNLM"/>
    </source>
</evidence>
<dbReference type="EMBL" id="BOLY01000006">
    <property type="protein sequence ID" value="GIZ45956.1"/>
    <property type="molecule type" value="Genomic_DNA"/>
</dbReference>
<proteinExistence type="predicted"/>
<dbReference type="OrthoDB" id="5361286at2759"/>
<gene>
    <name evidence="1" type="ORF">CKM354_000910100</name>
</gene>
<comment type="caution">
    <text evidence="1">The sequence shown here is derived from an EMBL/GenBank/DDBJ whole genome shotgun (WGS) entry which is preliminary data.</text>
</comment>
<dbReference type="RefSeq" id="XP_044660443.1">
    <property type="nucleotide sequence ID" value="XM_044804508.1"/>
</dbReference>
<dbReference type="Gene3D" id="3.30.710.10">
    <property type="entry name" value="Potassium Channel Kv1.1, Chain A"/>
    <property type="match status" value="1"/>
</dbReference>
<evidence type="ECO:0000313" key="1">
    <source>
        <dbReference type="EMBL" id="GIZ45956.1"/>
    </source>
</evidence>
<evidence type="ECO:0000313" key="2">
    <source>
        <dbReference type="Proteomes" id="UP000825890"/>
    </source>
</evidence>
<protein>
    <recommendedName>
        <fullName evidence="3">BTB domain-containing protein</fullName>
    </recommendedName>
</protein>
<keyword evidence="2" id="KW-1185">Reference proteome</keyword>
<name>A0A9P3CNP7_9PEZI</name>
<accession>A0A9P3CNP7</accession>
<organism evidence="1 2">
    <name type="scientific">Cercospora kikuchii</name>
    <dbReference type="NCBI Taxonomy" id="84275"/>
    <lineage>
        <taxon>Eukaryota</taxon>
        <taxon>Fungi</taxon>
        <taxon>Dikarya</taxon>
        <taxon>Ascomycota</taxon>
        <taxon>Pezizomycotina</taxon>
        <taxon>Dothideomycetes</taxon>
        <taxon>Dothideomycetidae</taxon>
        <taxon>Mycosphaerellales</taxon>
        <taxon>Mycosphaerellaceae</taxon>
        <taxon>Cercospora</taxon>
    </lineage>
</organism>
<reference evidence="1 2" key="1">
    <citation type="submission" date="2021-01" db="EMBL/GenBank/DDBJ databases">
        <title>Cercospora kikuchii MAFF 305040 whole genome shotgun sequence.</title>
        <authorList>
            <person name="Kashiwa T."/>
            <person name="Suzuki T."/>
        </authorList>
    </citation>
    <scope>NUCLEOTIDE SEQUENCE [LARGE SCALE GENOMIC DNA]</scope>
    <source>
        <strain evidence="1 2">MAFF 305040</strain>
    </source>
</reference>
<sequence length="207" mass="22800">MAEVHQVAPRGDVKLICPNEGDEEGTFIIVSSVVLRMGSAVFEAMLGPHFKEGLTLAGGARLELPLPEDEAASMLTMCQVMHMKAVTAAPATSKELLGLAVLADKYDCKIALSYPVSNWMQQPSIRESNQDRVNLFTAAYLMGLHHDFTMLGKDIVMQSCSQAFSGSLIPDRRPQKAIATLNKQRTRIVRQISGTHNPDRVLWSIHR</sequence>